<evidence type="ECO:0000313" key="2">
    <source>
        <dbReference type="EMBL" id="MYL18144.1"/>
    </source>
</evidence>
<gene>
    <name evidence="2" type="ORF">GLW36_16055</name>
</gene>
<dbReference type="Pfam" id="PF06510">
    <property type="entry name" value="DUF1102"/>
    <property type="match status" value="1"/>
</dbReference>
<evidence type="ECO:0000313" key="3">
    <source>
        <dbReference type="Proteomes" id="UP000460194"/>
    </source>
</evidence>
<protein>
    <submittedName>
        <fullName evidence="2">DUF1102 domain-containing protein</fullName>
    </submittedName>
</protein>
<accession>A0A6B1ISN5</accession>
<reference evidence="2 3" key="1">
    <citation type="submission" date="2019-11" db="EMBL/GenBank/DDBJ databases">
        <title>Genome sequences of 17 halophilic strains isolated from different environments.</title>
        <authorList>
            <person name="Furrow R.E."/>
        </authorList>
    </citation>
    <scope>NUCLEOTIDE SEQUENCE [LARGE SCALE GENOMIC DNA]</scope>
    <source>
        <strain evidence="2 3">22517_05_Cabo</strain>
    </source>
</reference>
<dbReference type="RefSeq" id="WP_159369656.1">
    <property type="nucleotide sequence ID" value="NZ_WMEO01000048.1"/>
</dbReference>
<feature type="region of interest" description="Disordered" evidence="1">
    <location>
        <begin position="61"/>
        <end position="98"/>
    </location>
</feature>
<comment type="caution">
    <text evidence="2">The sequence shown here is derived from an EMBL/GenBank/DDBJ whole genome shotgun (WGS) entry which is preliminary data.</text>
</comment>
<dbReference type="EMBL" id="WMEO01000048">
    <property type="protein sequence ID" value="MYL18144.1"/>
    <property type="molecule type" value="Genomic_DNA"/>
</dbReference>
<name>A0A6B1ISN5_9EURY</name>
<evidence type="ECO:0000256" key="1">
    <source>
        <dbReference type="SAM" id="MobiDB-lite"/>
    </source>
</evidence>
<proteinExistence type="predicted"/>
<dbReference type="AlphaFoldDB" id="A0A6B1ISN5"/>
<dbReference type="InterPro" id="IPR009482">
    <property type="entry name" value="DUF1102"/>
</dbReference>
<organism evidence="2 3">
    <name type="scientific">Halorubrum distributum</name>
    <dbReference type="NCBI Taxonomy" id="29283"/>
    <lineage>
        <taxon>Archaea</taxon>
        <taxon>Methanobacteriati</taxon>
        <taxon>Methanobacteriota</taxon>
        <taxon>Stenosarchaea group</taxon>
        <taxon>Halobacteria</taxon>
        <taxon>Halobacteriales</taxon>
        <taxon>Haloferacaceae</taxon>
        <taxon>Halorubrum</taxon>
        <taxon>Halorubrum distributum group</taxon>
    </lineage>
</organism>
<sequence>MNRRNFVAGIGATVAGGAIATGTGAFTSVQADRSVSIAVGDEEASSYLVLDALAQGNSENGAFASNSGGSSGTELTLDFNSEIPDPPNAEGGEGPGKNSTYEFDEVFEVQNQGTQDVDVAIETLDNTQFEDTSDSNPTDTLTLSFYPDSDAGSPLDGNPESVAAGGSLTVGVKIEIGNVNFESYSAEATVIADADSGQISF</sequence>
<dbReference type="Proteomes" id="UP000460194">
    <property type="component" value="Unassembled WGS sequence"/>
</dbReference>